<evidence type="ECO:0000256" key="6">
    <source>
        <dbReference type="ARBA" id="ARBA00023136"/>
    </source>
</evidence>
<proteinExistence type="inferred from homology"/>
<dbReference type="PhylomeDB" id="T1J1H5"/>
<keyword evidence="6" id="KW-0472">Membrane</keyword>
<evidence type="ECO:0000313" key="8">
    <source>
        <dbReference type="EnsemblMetazoa" id="SMAR007394-PA"/>
    </source>
</evidence>
<dbReference type="STRING" id="126957.T1J1H5"/>
<dbReference type="GO" id="GO:0005771">
    <property type="term" value="C:multivesicular body"/>
    <property type="evidence" value="ECO:0007669"/>
    <property type="project" value="TreeGrafter"/>
</dbReference>
<dbReference type="GO" id="GO:0032511">
    <property type="term" value="P:late endosome to vacuole transport via multivesicular body sorting pathway"/>
    <property type="evidence" value="ECO:0007669"/>
    <property type="project" value="TreeGrafter"/>
</dbReference>
<organism evidence="8 9">
    <name type="scientific">Strigamia maritima</name>
    <name type="common">European centipede</name>
    <name type="synonym">Geophilus maritimus</name>
    <dbReference type="NCBI Taxonomy" id="126957"/>
    <lineage>
        <taxon>Eukaryota</taxon>
        <taxon>Metazoa</taxon>
        <taxon>Ecdysozoa</taxon>
        <taxon>Arthropoda</taxon>
        <taxon>Myriapoda</taxon>
        <taxon>Chilopoda</taxon>
        <taxon>Pleurostigmophora</taxon>
        <taxon>Geophilomorpha</taxon>
        <taxon>Linotaeniidae</taxon>
        <taxon>Strigamia</taxon>
    </lineage>
</organism>
<name>T1J1H5_STRMM</name>
<dbReference type="PANTHER" id="PTHR22761:SF5">
    <property type="entry name" value="CHARGED MULTIVESICULAR BODY PROTEIN 6"/>
    <property type="match status" value="1"/>
</dbReference>
<dbReference type="EMBL" id="JH431785">
    <property type="status" value="NOT_ANNOTATED_CDS"/>
    <property type="molecule type" value="Genomic_DNA"/>
</dbReference>
<dbReference type="InterPro" id="IPR005024">
    <property type="entry name" value="Snf7_fam"/>
</dbReference>
<dbReference type="OMA" id="RIMEETH"/>
<evidence type="ECO:0008006" key="10">
    <source>
        <dbReference type="Google" id="ProtNLM"/>
    </source>
</evidence>
<evidence type="ECO:0000256" key="2">
    <source>
        <dbReference type="ARBA" id="ARBA00006190"/>
    </source>
</evidence>
<dbReference type="Gene3D" id="6.10.140.1230">
    <property type="match status" value="1"/>
</dbReference>
<evidence type="ECO:0000256" key="5">
    <source>
        <dbReference type="ARBA" id="ARBA00022927"/>
    </source>
</evidence>
<accession>T1J1H5</accession>
<evidence type="ECO:0000313" key="9">
    <source>
        <dbReference type="Proteomes" id="UP000014500"/>
    </source>
</evidence>
<keyword evidence="5" id="KW-0653">Protein transport</keyword>
<protein>
    <recommendedName>
        <fullName evidence="10">Charged multivesicular body protein 6</fullName>
    </recommendedName>
</protein>
<evidence type="ECO:0000256" key="3">
    <source>
        <dbReference type="ARBA" id="ARBA00022448"/>
    </source>
</evidence>
<evidence type="ECO:0000256" key="1">
    <source>
        <dbReference type="ARBA" id="ARBA00004608"/>
    </source>
</evidence>
<evidence type="ECO:0000256" key="7">
    <source>
        <dbReference type="SAM" id="Coils"/>
    </source>
</evidence>
<evidence type="ECO:0000256" key="4">
    <source>
        <dbReference type="ARBA" id="ARBA00022753"/>
    </source>
</evidence>
<comment type="subcellular location">
    <subcellularLocation>
        <location evidence="1">Endosome membrane</location>
    </subcellularLocation>
</comment>
<dbReference type="GO" id="GO:0000815">
    <property type="term" value="C:ESCRT III complex"/>
    <property type="evidence" value="ECO:0007669"/>
    <property type="project" value="TreeGrafter"/>
</dbReference>
<keyword evidence="9" id="KW-1185">Reference proteome</keyword>
<dbReference type="Proteomes" id="UP000014500">
    <property type="component" value="Unassembled WGS sequence"/>
</dbReference>
<comment type="similarity">
    <text evidence="2">Belongs to the SNF7 family.</text>
</comment>
<reference evidence="9" key="1">
    <citation type="submission" date="2011-05" db="EMBL/GenBank/DDBJ databases">
        <authorList>
            <person name="Richards S.R."/>
            <person name="Qu J."/>
            <person name="Jiang H."/>
            <person name="Jhangiani S.N."/>
            <person name="Agravi P."/>
            <person name="Goodspeed R."/>
            <person name="Gross S."/>
            <person name="Mandapat C."/>
            <person name="Jackson L."/>
            <person name="Mathew T."/>
            <person name="Pu L."/>
            <person name="Thornton R."/>
            <person name="Saada N."/>
            <person name="Wilczek-Boney K.B."/>
            <person name="Lee S."/>
            <person name="Kovar C."/>
            <person name="Wu Y."/>
            <person name="Scherer S.E."/>
            <person name="Worley K.C."/>
            <person name="Muzny D.M."/>
            <person name="Gibbs R."/>
        </authorList>
    </citation>
    <scope>NUCLEOTIDE SEQUENCE</scope>
    <source>
        <strain evidence="9">Brora</strain>
    </source>
</reference>
<dbReference type="Pfam" id="PF03357">
    <property type="entry name" value="Snf7"/>
    <property type="match status" value="1"/>
</dbReference>
<keyword evidence="3" id="KW-0813">Transport</keyword>
<dbReference type="GO" id="GO:0006900">
    <property type="term" value="P:vesicle budding from membrane"/>
    <property type="evidence" value="ECO:0007669"/>
    <property type="project" value="TreeGrafter"/>
</dbReference>
<sequence>MGAIFGKSKKSVSRVTEQDKAVLQLKQQRDKLKQYQRKITLTLEKEREIARSLLKDGKKDRAKLILKKKRYQEQILSRTDGQLENLEQIVHDLEYAQIELQMIDGLKSGNAALKKIHEVLKIEDIEKILEETQEGVEKQREIDELLSGALTQEDEDAVSEELDQIIRESLPTVPMDDLLEGDLVFPQVPEDKIEKKKVADQPKRVKIAA</sequence>
<reference evidence="8" key="2">
    <citation type="submission" date="2015-02" db="UniProtKB">
        <authorList>
            <consortium name="EnsemblMetazoa"/>
        </authorList>
    </citation>
    <scope>IDENTIFICATION</scope>
</reference>
<keyword evidence="4" id="KW-0967">Endosome</keyword>
<dbReference type="HOGENOM" id="CLU_086201_3_0_1"/>
<dbReference type="AlphaFoldDB" id="T1J1H5"/>
<feature type="coiled-coil region" evidence="7">
    <location>
        <begin position="18"/>
        <end position="74"/>
    </location>
</feature>
<dbReference type="GO" id="GO:0015031">
    <property type="term" value="P:protein transport"/>
    <property type="evidence" value="ECO:0007669"/>
    <property type="project" value="UniProtKB-KW"/>
</dbReference>
<dbReference type="eggNOG" id="KOG2910">
    <property type="taxonomic scope" value="Eukaryota"/>
</dbReference>
<dbReference type="PANTHER" id="PTHR22761">
    <property type="entry name" value="CHARGED MULTIVESICULAR BODY PROTEIN"/>
    <property type="match status" value="1"/>
</dbReference>
<keyword evidence="7" id="KW-0175">Coiled coil</keyword>
<dbReference type="EnsemblMetazoa" id="SMAR007394-RA">
    <property type="protein sequence ID" value="SMAR007394-PA"/>
    <property type="gene ID" value="SMAR007394"/>
</dbReference>